<dbReference type="PANTHER" id="PTHR12375">
    <property type="entry name" value="RNA-BINDING PROTEIN LUC7-RELATED"/>
    <property type="match status" value="1"/>
</dbReference>
<dbReference type="KEGG" id="lgi:LOTGIDRAFT_56896"/>
<organism evidence="4 5">
    <name type="scientific">Lottia gigantea</name>
    <name type="common">Giant owl limpet</name>
    <dbReference type="NCBI Taxonomy" id="225164"/>
    <lineage>
        <taxon>Eukaryota</taxon>
        <taxon>Metazoa</taxon>
        <taxon>Spiralia</taxon>
        <taxon>Lophotrochozoa</taxon>
        <taxon>Mollusca</taxon>
        <taxon>Gastropoda</taxon>
        <taxon>Patellogastropoda</taxon>
        <taxon>Lottioidea</taxon>
        <taxon>Lottiidae</taxon>
        <taxon>Lottia</taxon>
    </lineage>
</organism>
<reference evidence="4 5" key="1">
    <citation type="journal article" date="2013" name="Nature">
        <title>Insights into bilaterian evolution from three spiralian genomes.</title>
        <authorList>
            <person name="Simakov O."/>
            <person name="Marletaz F."/>
            <person name="Cho S.J."/>
            <person name="Edsinger-Gonzales E."/>
            <person name="Havlak P."/>
            <person name="Hellsten U."/>
            <person name="Kuo D.H."/>
            <person name="Larsson T."/>
            <person name="Lv J."/>
            <person name="Arendt D."/>
            <person name="Savage R."/>
            <person name="Osoegawa K."/>
            <person name="de Jong P."/>
            <person name="Grimwood J."/>
            <person name="Chapman J.A."/>
            <person name="Shapiro H."/>
            <person name="Aerts A."/>
            <person name="Otillar R.P."/>
            <person name="Terry A.Y."/>
            <person name="Boore J.L."/>
            <person name="Grigoriev I.V."/>
            <person name="Lindberg D.R."/>
            <person name="Seaver E.C."/>
            <person name="Weisblat D.A."/>
            <person name="Putnam N.H."/>
            <person name="Rokhsar D.S."/>
        </authorList>
    </citation>
    <scope>NUCLEOTIDE SEQUENCE [LARGE SCALE GENOMIC DNA]</scope>
</reference>
<comment type="similarity">
    <text evidence="1">Belongs to the Luc7 family.</text>
</comment>
<dbReference type="GO" id="GO:0006376">
    <property type="term" value="P:mRNA splice site recognition"/>
    <property type="evidence" value="ECO:0007669"/>
    <property type="project" value="InterPro"/>
</dbReference>
<dbReference type="Pfam" id="PF03194">
    <property type="entry name" value="LUC7"/>
    <property type="match status" value="1"/>
</dbReference>
<proteinExistence type="inferred from homology"/>
<evidence type="ECO:0000256" key="3">
    <source>
        <dbReference type="SAM" id="MobiDB-lite"/>
    </source>
</evidence>
<dbReference type="GeneID" id="20251375"/>
<gene>
    <name evidence="4" type="ORF">LOTGIDRAFT_56896</name>
</gene>
<dbReference type="EMBL" id="KB201305">
    <property type="protein sequence ID" value="ESO97424.1"/>
    <property type="molecule type" value="Genomic_DNA"/>
</dbReference>
<dbReference type="HOGENOM" id="CLU_030397_0_0_1"/>
<dbReference type="RefSeq" id="XP_009051827.1">
    <property type="nucleotide sequence ID" value="XM_009053579.1"/>
</dbReference>
<dbReference type="AlphaFoldDB" id="V4C6Y7"/>
<dbReference type="CTD" id="20251375"/>
<keyword evidence="2" id="KW-0175">Coiled coil</keyword>
<dbReference type="OrthoDB" id="10266921at2759"/>
<accession>V4C6Y7</accession>
<feature type="non-terminal residue" evidence="4">
    <location>
        <position position="1"/>
    </location>
</feature>
<evidence type="ECO:0000256" key="1">
    <source>
        <dbReference type="ARBA" id="ARBA00005655"/>
    </source>
</evidence>
<protein>
    <recommendedName>
        <fullName evidence="6">LUC7-like protein</fullName>
    </recommendedName>
</protein>
<evidence type="ECO:0008006" key="6">
    <source>
        <dbReference type="Google" id="ProtNLM"/>
    </source>
</evidence>
<evidence type="ECO:0000313" key="5">
    <source>
        <dbReference type="Proteomes" id="UP000030746"/>
    </source>
</evidence>
<dbReference type="STRING" id="225164.V4C6Y7"/>
<dbReference type="Proteomes" id="UP000030746">
    <property type="component" value="Unassembled WGS sequence"/>
</dbReference>
<dbReference type="InterPro" id="IPR004882">
    <property type="entry name" value="Luc7-rel"/>
</dbReference>
<feature type="coiled-coil region" evidence="2">
    <location>
        <begin position="126"/>
        <end position="175"/>
    </location>
</feature>
<keyword evidence="5" id="KW-1185">Reference proteome</keyword>
<feature type="region of interest" description="Disordered" evidence="3">
    <location>
        <begin position="226"/>
        <end position="246"/>
    </location>
</feature>
<name>V4C6Y7_LOTGI</name>
<dbReference type="OMA" id="MLTEHIN"/>
<dbReference type="GO" id="GO:0005685">
    <property type="term" value="C:U1 snRNP"/>
    <property type="evidence" value="ECO:0007669"/>
    <property type="project" value="InterPro"/>
</dbReference>
<evidence type="ECO:0000313" key="4">
    <source>
        <dbReference type="EMBL" id="ESO97424.1"/>
    </source>
</evidence>
<sequence>AAAALLDELMGRDRNLQPSDQRTETRWDDKDVCKYYLCGFCPHELFVNTRADLGPCDKIHDDALRKEYEKSTRYQKLNYEEEFFRFLTTLINDVEKRIRRGHQRLALNNQQGSLNGNVFGGKEDKIEMLTEKINELVEKAEQLGCDGNVEDAQGVMKLCDQLKEERRQLEESDEANNPQMKQMEVCEVCGAFLIVGDMKQRIDEHLLGKQHMGYARARATVEKMKEQMKKDVDEREAREARLLKER</sequence>
<feature type="non-terminal residue" evidence="4">
    <location>
        <position position="246"/>
    </location>
</feature>
<dbReference type="GO" id="GO:0003729">
    <property type="term" value="F:mRNA binding"/>
    <property type="evidence" value="ECO:0007669"/>
    <property type="project" value="InterPro"/>
</dbReference>
<evidence type="ECO:0000256" key="2">
    <source>
        <dbReference type="SAM" id="Coils"/>
    </source>
</evidence>